<dbReference type="GO" id="GO:0006633">
    <property type="term" value="P:fatty acid biosynthetic process"/>
    <property type="evidence" value="ECO:0007669"/>
    <property type="project" value="UniProtKB-UniRule"/>
</dbReference>
<evidence type="ECO:0000256" key="3">
    <source>
        <dbReference type="ARBA" id="ARBA00022516"/>
    </source>
</evidence>
<comment type="caution">
    <text evidence="17">The sequence shown here is derived from an EMBL/GenBank/DDBJ whole genome shotgun (WGS) entry which is preliminary data.</text>
</comment>
<gene>
    <name evidence="14" type="primary">fabH</name>
    <name evidence="17" type="ORF">LKD71_13580</name>
</gene>
<evidence type="ECO:0000256" key="4">
    <source>
        <dbReference type="ARBA" id="ARBA00022679"/>
    </source>
</evidence>
<keyword evidence="8 14" id="KW-0511">Multifunctional enzyme</keyword>
<dbReference type="GO" id="GO:0005737">
    <property type="term" value="C:cytoplasm"/>
    <property type="evidence" value="ECO:0007669"/>
    <property type="project" value="UniProtKB-SubCell"/>
</dbReference>
<keyword evidence="5 14" id="KW-0276">Fatty acid metabolism</keyword>
<evidence type="ECO:0000256" key="13">
    <source>
        <dbReference type="ARBA" id="ARBA00052985"/>
    </source>
</evidence>
<dbReference type="PANTHER" id="PTHR43091:SF1">
    <property type="entry name" value="BETA-KETOACYL-[ACYL-CARRIER-PROTEIN] SYNTHASE III, CHLOROPLASTIC"/>
    <property type="match status" value="1"/>
</dbReference>
<feature type="active site" evidence="14">
    <location>
        <position position="235"/>
    </location>
</feature>
<dbReference type="FunFam" id="3.40.47.10:FF:000004">
    <property type="entry name" value="3-oxoacyl-[acyl-carrier-protein] synthase 3"/>
    <property type="match status" value="1"/>
</dbReference>
<comment type="similarity">
    <text evidence="2 14">Belongs to the thiolase-like superfamily. FabH family.</text>
</comment>
<evidence type="ECO:0000313" key="18">
    <source>
        <dbReference type="Proteomes" id="UP001197875"/>
    </source>
</evidence>
<evidence type="ECO:0000259" key="16">
    <source>
        <dbReference type="Pfam" id="PF08545"/>
    </source>
</evidence>
<dbReference type="Proteomes" id="UP001197875">
    <property type="component" value="Unassembled WGS sequence"/>
</dbReference>
<reference evidence="17 18" key="1">
    <citation type="submission" date="2021-10" db="EMBL/GenBank/DDBJ databases">
        <title>Anaerobic single-cell dispensing facilitates the cultivation of human gut bacteria.</title>
        <authorList>
            <person name="Afrizal A."/>
        </authorList>
    </citation>
    <scope>NUCLEOTIDE SEQUENCE [LARGE SCALE GENOMIC DNA]</scope>
    <source>
        <strain evidence="17 18">CLA-AA-H277</strain>
    </source>
</reference>
<feature type="active site" evidence="14">
    <location>
        <position position="112"/>
    </location>
</feature>
<evidence type="ECO:0000313" key="17">
    <source>
        <dbReference type="EMBL" id="MCC2190816.1"/>
    </source>
</evidence>
<dbReference type="InterPro" id="IPR013751">
    <property type="entry name" value="ACP_syn_III_N"/>
</dbReference>
<dbReference type="RefSeq" id="WP_227615879.1">
    <property type="nucleotide sequence ID" value="NZ_JAJEPR010000029.1"/>
</dbReference>
<evidence type="ECO:0000256" key="6">
    <source>
        <dbReference type="ARBA" id="ARBA00023098"/>
    </source>
</evidence>
<dbReference type="Pfam" id="PF08541">
    <property type="entry name" value="ACP_syn_III_C"/>
    <property type="match status" value="1"/>
</dbReference>
<dbReference type="SUPFAM" id="SSF53901">
    <property type="entry name" value="Thiolase-like"/>
    <property type="match status" value="1"/>
</dbReference>
<evidence type="ECO:0000256" key="5">
    <source>
        <dbReference type="ARBA" id="ARBA00022832"/>
    </source>
</evidence>
<dbReference type="HAMAP" id="MF_01815">
    <property type="entry name" value="FabH"/>
    <property type="match status" value="1"/>
</dbReference>
<evidence type="ECO:0000256" key="14">
    <source>
        <dbReference type="HAMAP-Rule" id="MF_01815"/>
    </source>
</evidence>
<feature type="region of interest" description="ACP-binding" evidence="14">
    <location>
        <begin position="236"/>
        <end position="240"/>
    </location>
</feature>
<comment type="domain">
    <text evidence="14">The last Arg residue of the ACP-binding site is essential for the weak association between ACP/AcpP and FabH.</text>
</comment>
<evidence type="ECO:0000256" key="7">
    <source>
        <dbReference type="ARBA" id="ARBA00023160"/>
    </source>
</evidence>
<evidence type="ECO:0000256" key="11">
    <source>
        <dbReference type="ARBA" id="ARBA00052407"/>
    </source>
</evidence>
<dbReference type="NCBIfam" id="NF006829">
    <property type="entry name" value="PRK09352.1"/>
    <property type="match status" value="1"/>
</dbReference>
<name>A0AAE3DUJ6_9FIRM</name>
<feature type="active site" evidence="14">
    <location>
        <position position="265"/>
    </location>
</feature>
<comment type="catalytic activity">
    <reaction evidence="11">
        <text>(2S)-2-methylbutanoyl-CoA + malonyl-[ACP] + H(+) = (4S)-4-methyl-3-oxohexanoyl-[ACP] + CO2 + CoA</text>
        <dbReference type="Rhea" id="RHEA:42276"/>
        <dbReference type="Rhea" id="RHEA-COMP:9623"/>
        <dbReference type="Rhea" id="RHEA-COMP:17148"/>
        <dbReference type="ChEBI" id="CHEBI:15378"/>
        <dbReference type="ChEBI" id="CHEBI:16526"/>
        <dbReference type="ChEBI" id="CHEBI:57287"/>
        <dbReference type="ChEBI" id="CHEBI:78449"/>
        <dbReference type="ChEBI" id="CHEBI:88166"/>
        <dbReference type="ChEBI" id="CHEBI:167462"/>
        <dbReference type="EC" id="2.3.1.300"/>
    </reaction>
    <physiologicalReaction direction="left-to-right" evidence="11">
        <dbReference type="Rhea" id="RHEA:42277"/>
    </physiologicalReaction>
</comment>
<feature type="domain" description="Beta-ketoacyl-[acyl-carrier-protein] synthase III C-terminal" evidence="15">
    <location>
        <begin position="219"/>
        <end position="308"/>
    </location>
</feature>
<protein>
    <recommendedName>
        <fullName evidence="14">Beta-ketoacyl-[acyl-carrier-protein] synthase III</fullName>
        <shortName evidence="14">Beta-ketoacyl-ACP synthase III</shortName>
        <shortName evidence="14">KAS III</shortName>
        <ecNumber evidence="14">2.3.1.180</ecNumber>
    </recommendedName>
    <alternativeName>
        <fullName evidence="14">3-oxoacyl-[acyl-carrier-protein] synthase 3</fullName>
    </alternativeName>
    <alternativeName>
        <fullName evidence="14">3-oxoacyl-[acyl-carrier-protein] synthase III</fullName>
    </alternativeName>
</protein>
<dbReference type="EMBL" id="JAJEPR010000029">
    <property type="protein sequence ID" value="MCC2190816.1"/>
    <property type="molecule type" value="Genomic_DNA"/>
</dbReference>
<dbReference type="AlphaFoldDB" id="A0AAE3DUJ6"/>
<keyword evidence="3 14" id="KW-0444">Lipid biosynthesis</keyword>
<comment type="subcellular location">
    <subcellularLocation>
        <location evidence="14">Cytoplasm</location>
    </subcellularLocation>
</comment>
<comment type="subunit">
    <text evidence="14">Homodimer.</text>
</comment>
<dbReference type="InterPro" id="IPR004655">
    <property type="entry name" value="FabH"/>
</dbReference>
<dbReference type="InterPro" id="IPR016039">
    <property type="entry name" value="Thiolase-like"/>
</dbReference>
<accession>A0AAE3DUJ6</accession>
<dbReference type="Gene3D" id="3.40.47.10">
    <property type="match status" value="1"/>
</dbReference>
<dbReference type="CDD" id="cd00830">
    <property type="entry name" value="KAS_III"/>
    <property type="match status" value="1"/>
</dbReference>
<dbReference type="InterPro" id="IPR013747">
    <property type="entry name" value="ACP_syn_III_C"/>
</dbReference>
<dbReference type="PANTHER" id="PTHR43091">
    <property type="entry name" value="3-OXOACYL-[ACYL-CARRIER-PROTEIN] SYNTHASE"/>
    <property type="match status" value="1"/>
</dbReference>
<keyword evidence="4 14" id="KW-0808">Transferase</keyword>
<keyword evidence="6 14" id="KW-0443">Lipid metabolism</keyword>
<dbReference type="Pfam" id="PF08545">
    <property type="entry name" value="ACP_syn_III"/>
    <property type="match status" value="1"/>
</dbReference>
<comment type="catalytic activity">
    <reaction evidence="13">
        <text>3-methylbutanoyl-CoA + malonyl-[ACP] + H(+) = 5-methyl-3-oxohexanoyl-[ACP] + CO2 + CoA</text>
        <dbReference type="Rhea" id="RHEA:42272"/>
        <dbReference type="Rhea" id="RHEA-COMP:9623"/>
        <dbReference type="Rhea" id="RHEA-COMP:9941"/>
        <dbReference type="ChEBI" id="CHEBI:15378"/>
        <dbReference type="ChEBI" id="CHEBI:16526"/>
        <dbReference type="ChEBI" id="CHEBI:57287"/>
        <dbReference type="ChEBI" id="CHEBI:57345"/>
        <dbReference type="ChEBI" id="CHEBI:78449"/>
        <dbReference type="ChEBI" id="CHEBI:78822"/>
        <dbReference type="EC" id="2.3.1.300"/>
    </reaction>
    <physiologicalReaction direction="left-to-right" evidence="13">
        <dbReference type="Rhea" id="RHEA:42273"/>
    </physiologicalReaction>
</comment>
<dbReference type="GO" id="GO:0033818">
    <property type="term" value="F:beta-ketoacyl-acyl-carrier-protein synthase III activity"/>
    <property type="evidence" value="ECO:0007669"/>
    <property type="project" value="UniProtKB-UniRule"/>
</dbReference>
<evidence type="ECO:0000256" key="9">
    <source>
        <dbReference type="ARBA" id="ARBA00023315"/>
    </source>
</evidence>
<comment type="pathway">
    <text evidence="1 14">Lipid metabolism; fatty acid biosynthesis.</text>
</comment>
<dbReference type="EC" id="2.3.1.180" evidence="14"/>
<keyword evidence="9 14" id="KW-0012">Acyltransferase</keyword>
<comment type="catalytic activity">
    <reaction evidence="12">
        <text>2-methylpropanoyl-CoA + malonyl-[ACP] + H(+) = 4-methyl-3-oxopentanoyl-[ACP] + CO2 + CoA</text>
        <dbReference type="Rhea" id="RHEA:42268"/>
        <dbReference type="Rhea" id="RHEA-COMP:9623"/>
        <dbReference type="Rhea" id="RHEA-COMP:9940"/>
        <dbReference type="ChEBI" id="CHEBI:15378"/>
        <dbReference type="ChEBI" id="CHEBI:16526"/>
        <dbReference type="ChEBI" id="CHEBI:57287"/>
        <dbReference type="ChEBI" id="CHEBI:57338"/>
        <dbReference type="ChEBI" id="CHEBI:78449"/>
        <dbReference type="ChEBI" id="CHEBI:78820"/>
        <dbReference type="EC" id="2.3.1.300"/>
    </reaction>
    <physiologicalReaction direction="left-to-right" evidence="12">
        <dbReference type="Rhea" id="RHEA:42269"/>
    </physiologicalReaction>
</comment>
<organism evidence="17 18">
    <name type="scientific">Fusicatenibacter faecihominis</name>
    <dbReference type="NCBI Taxonomy" id="2881276"/>
    <lineage>
        <taxon>Bacteria</taxon>
        <taxon>Bacillati</taxon>
        <taxon>Bacillota</taxon>
        <taxon>Clostridia</taxon>
        <taxon>Lachnospirales</taxon>
        <taxon>Lachnospiraceae</taxon>
        <taxon>Fusicatenibacter</taxon>
    </lineage>
</organism>
<keyword evidence="18" id="KW-1185">Reference proteome</keyword>
<dbReference type="NCBIfam" id="TIGR00747">
    <property type="entry name" value="fabH"/>
    <property type="match status" value="1"/>
</dbReference>
<keyword evidence="14" id="KW-0963">Cytoplasm</keyword>
<dbReference type="GO" id="GO:0004315">
    <property type="term" value="F:3-oxoacyl-[acyl-carrier-protein] synthase activity"/>
    <property type="evidence" value="ECO:0007669"/>
    <property type="project" value="InterPro"/>
</dbReference>
<comment type="function">
    <text evidence="14">Catalyzes the condensation reaction of fatty acid synthesis by the addition to an acyl acceptor of two carbons from malonyl-ACP. Catalyzes the first condensation reaction which initiates fatty acid synthesis and may therefore play a role in governing the total rate of fatty acid production. Possesses both acetoacetyl-ACP synthase and acetyl transacylase activities. Its substrate specificity determines the biosynthesis of branched-chain and/or straight-chain of fatty acids.</text>
</comment>
<keyword evidence="7 14" id="KW-0275">Fatty acid biosynthesis</keyword>
<comment type="catalytic activity">
    <reaction evidence="10">
        <text>malonyl-[ACP] + acetyl-CoA + H(+) = 3-oxobutanoyl-[ACP] + CO2 + CoA</text>
        <dbReference type="Rhea" id="RHEA:12080"/>
        <dbReference type="Rhea" id="RHEA-COMP:9623"/>
        <dbReference type="Rhea" id="RHEA-COMP:9625"/>
        <dbReference type="ChEBI" id="CHEBI:15378"/>
        <dbReference type="ChEBI" id="CHEBI:16526"/>
        <dbReference type="ChEBI" id="CHEBI:57287"/>
        <dbReference type="ChEBI" id="CHEBI:57288"/>
        <dbReference type="ChEBI" id="CHEBI:78449"/>
        <dbReference type="ChEBI" id="CHEBI:78450"/>
        <dbReference type="EC" id="2.3.1.180"/>
    </reaction>
    <physiologicalReaction direction="left-to-right" evidence="10">
        <dbReference type="Rhea" id="RHEA:12081"/>
    </physiologicalReaction>
</comment>
<evidence type="ECO:0000256" key="10">
    <source>
        <dbReference type="ARBA" id="ARBA00051096"/>
    </source>
</evidence>
<evidence type="ECO:0000256" key="8">
    <source>
        <dbReference type="ARBA" id="ARBA00023268"/>
    </source>
</evidence>
<evidence type="ECO:0000259" key="15">
    <source>
        <dbReference type="Pfam" id="PF08541"/>
    </source>
</evidence>
<evidence type="ECO:0000256" key="1">
    <source>
        <dbReference type="ARBA" id="ARBA00005194"/>
    </source>
</evidence>
<proteinExistence type="inferred from homology"/>
<feature type="domain" description="Beta-ketoacyl-[acyl-carrier-protein] synthase III N-terminal" evidence="16">
    <location>
        <begin position="106"/>
        <end position="172"/>
    </location>
</feature>
<sequence>MTGKICGTGAYIPEKILDNEALSKLVDTSDEWIRSRTGIRRRHIAGEKETVAFMAGEAAKAALQNAKVNGSAVELILAATMSAEEAMPGVAARVQQTIGAKGAASFDINSACTGFLAALNTAQTYIEAGIYKTVLVVGAEKLSSLVDWNDRNSCILFGDGAGAVVLKADPEGLYVQVSHSEGEKGQALTAPKNGFLQMDGRAVFEFAVSRVPEVIREVLKKAGIEKEEVDFYLLHQANRRIISAAVKRLGLEEERFPMNMEEYGNTSAASIPILLYEENRRGKLKKDSLLVLSGFGGGLTYGASLLRW</sequence>
<evidence type="ECO:0000256" key="12">
    <source>
        <dbReference type="ARBA" id="ARBA00052467"/>
    </source>
</evidence>
<evidence type="ECO:0000256" key="2">
    <source>
        <dbReference type="ARBA" id="ARBA00008642"/>
    </source>
</evidence>